<dbReference type="Pfam" id="PF00462">
    <property type="entry name" value="Glutaredoxin"/>
    <property type="match status" value="1"/>
</dbReference>
<dbReference type="GO" id="GO:0045454">
    <property type="term" value="P:cell redox homeostasis"/>
    <property type="evidence" value="ECO:0007669"/>
    <property type="project" value="InterPro"/>
</dbReference>
<dbReference type="PRINTS" id="PR00160">
    <property type="entry name" value="GLUTAREDOXIN"/>
</dbReference>
<evidence type="ECO:0000313" key="5">
    <source>
        <dbReference type="EMBL" id="SVA99502.1"/>
    </source>
</evidence>
<keyword evidence="3" id="KW-0249">Electron transport</keyword>
<gene>
    <name evidence="5" type="ORF">METZ01_LOCUS152356</name>
</gene>
<dbReference type="NCBIfam" id="TIGR02181">
    <property type="entry name" value="GRX_bact"/>
    <property type="match status" value="1"/>
</dbReference>
<dbReference type="AlphaFoldDB" id="A0A382AEI1"/>
<dbReference type="GO" id="GO:0015038">
    <property type="term" value="F:glutathione disulfide oxidoreductase activity"/>
    <property type="evidence" value="ECO:0007669"/>
    <property type="project" value="TreeGrafter"/>
</dbReference>
<dbReference type="InterPro" id="IPR011900">
    <property type="entry name" value="GRX_bact"/>
</dbReference>
<dbReference type="SUPFAM" id="SSF52833">
    <property type="entry name" value="Thioredoxin-like"/>
    <property type="match status" value="1"/>
</dbReference>
<organism evidence="5">
    <name type="scientific">marine metagenome</name>
    <dbReference type="NCBI Taxonomy" id="408172"/>
    <lineage>
        <taxon>unclassified sequences</taxon>
        <taxon>metagenomes</taxon>
        <taxon>ecological metagenomes</taxon>
    </lineage>
</organism>
<dbReference type="GO" id="GO:0034599">
    <property type="term" value="P:cellular response to oxidative stress"/>
    <property type="evidence" value="ECO:0007669"/>
    <property type="project" value="TreeGrafter"/>
</dbReference>
<proteinExistence type="inferred from homology"/>
<protein>
    <recommendedName>
        <fullName evidence="4">Glutaredoxin domain-containing protein</fullName>
    </recommendedName>
</protein>
<evidence type="ECO:0000256" key="3">
    <source>
        <dbReference type="ARBA" id="ARBA00022982"/>
    </source>
</evidence>
<dbReference type="EMBL" id="UINC01024910">
    <property type="protein sequence ID" value="SVA99502.1"/>
    <property type="molecule type" value="Genomic_DNA"/>
</dbReference>
<dbReference type="Gene3D" id="3.40.30.10">
    <property type="entry name" value="Glutaredoxin"/>
    <property type="match status" value="1"/>
</dbReference>
<dbReference type="GO" id="GO:0005737">
    <property type="term" value="C:cytoplasm"/>
    <property type="evidence" value="ECO:0007669"/>
    <property type="project" value="TreeGrafter"/>
</dbReference>
<dbReference type="PANTHER" id="PTHR45694">
    <property type="entry name" value="GLUTAREDOXIN 2"/>
    <property type="match status" value="1"/>
</dbReference>
<dbReference type="CDD" id="cd03418">
    <property type="entry name" value="GRX_GRXb_1_3_like"/>
    <property type="match status" value="1"/>
</dbReference>
<feature type="domain" description="Glutaredoxin" evidence="4">
    <location>
        <begin position="4"/>
        <end position="64"/>
    </location>
</feature>
<accession>A0A382AEI1</accession>
<dbReference type="InterPro" id="IPR014025">
    <property type="entry name" value="Glutaredoxin_subgr"/>
</dbReference>
<comment type="similarity">
    <text evidence="1">Belongs to the glutaredoxin family.</text>
</comment>
<dbReference type="InterPro" id="IPR036249">
    <property type="entry name" value="Thioredoxin-like_sf"/>
</dbReference>
<evidence type="ECO:0000256" key="1">
    <source>
        <dbReference type="ARBA" id="ARBA00007787"/>
    </source>
</evidence>
<evidence type="ECO:0000256" key="2">
    <source>
        <dbReference type="ARBA" id="ARBA00022448"/>
    </source>
</evidence>
<dbReference type="PROSITE" id="PS51354">
    <property type="entry name" value="GLUTAREDOXIN_2"/>
    <property type="match status" value="1"/>
</dbReference>
<name>A0A382AEI1_9ZZZZ</name>
<reference evidence="5" key="1">
    <citation type="submission" date="2018-05" db="EMBL/GenBank/DDBJ databases">
        <authorList>
            <person name="Lanie J.A."/>
            <person name="Ng W.-L."/>
            <person name="Kazmierczak K.M."/>
            <person name="Andrzejewski T.M."/>
            <person name="Davidsen T.M."/>
            <person name="Wayne K.J."/>
            <person name="Tettelin H."/>
            <person name="Glass J.I."/>
            <person name="Rusch D."/>
            <person name="Podicherti R."/>
            <person name="Tsui H.-C.T."/>
            <person name="Winkler M.E."/>
        </authorList>
    </citation>
    <scope>NUCLEOTIDE SEQUENCE</scope>
</reference>
<dbReference type="InterPro" id="IPR002109">
    <property type="entry name" value="Glutaredoxin"/>
</dbReference>
<keyword evidence="2" id="KW-0813">Transport</keyword>
<sequence>MKKVVIYTGPFCAHCKWAKELLNKKNVKFVEYNIAQDSSKMEEMLKKSNGARTVPQIFIGEQHIGGNDKLQALEKEGKLNSLLGL</sequence>
<dbReference type="PANTHER" id="PTHR45694:SF18">
    <property type="entry name" value="GLUTAREDOXIN-1-RELATED"/>
    <property type="match status" value="1"/>
</dbReference>
<evidence type="ECO:0000259" key="4">
    <source>
        <dbReference type="Pfam" id="PF00462"/>
    </source>
</evidence>